<protein>
    <submittedName>
        <fullName evidence="2">Uncharacterized protein</fullName>
    </submittedName>
</protein>
<organism evidence="2 3">
    <name type="scientific">Dreissena polymorpha</name>
    <name type="common">Zebra mussel</name>
    <name type="synonym">Mytilus polymorpha</name>
    <dbReference type="NCBI Taxonomy" id="45954"/>
    <lineage>
        <taxon>Eukaryota</taxon>
        <taxon>Metazoa</taxon>
        <taxon>Spiralia</taxon>
        <taxon>Lophotrochozoa</taxon>
        <taxon>Mollusca</taxon>
        <taxon>Bivalvia</taxon>
        <taxon>Autobranchia</taxon>
        <taxon>Heteroconchia</taxon>
        <taxon>Euheterodonta</taxon>
        <taxon>Imparidentia</taxon>
        <taxon>Neoheterodontei</taxon>
        <taxon>Myida</taxon>
        <taxon>Dreissenoidea</taxon>
        <taxon>Dreissenidae</taxon>
        <taxon>Dreissena</taxon>
    </lineage>
</organism>
<feature type="region of interest" description="Disordered" evidence="1">
    <location>
        <begin position="1"/>
        <end position="24"/>
    </location>
</feature>
<keyword evidence="3" id="KW-1185">Reference proteome</keyword>
<name>A0A9D3YB82_DREPO</name>
<sequence>MSSLSTFMTGSGKRKTGGWPRGSKISTYLTSETKPFPSIGIKLSSPFTSTGIGSVLNMLILT</sequence>
<evidence type="ECO:0000313" key="2">
    <source>
        <dbReference type="EMBL" id="KAH3697188.1"/>
    </source>
</evidence>
<dbReference type="AlphaFoldDB" id="A0A9D3YB82"/>
<dbReference type="EMBL" id="JAIWYP010000016">
    <property type="protein sequence ID" value="KAH3697188.1"/>
    <property type="molecule type" value="Genomic_DNA"/>
</dbReference>
<evidence type="ECO:0000313" key="3">
    <source>
        <dbReference type="Proteomes" id="UP000828390"/>
    </source>
</evidence>
<reference evidence="2" key="2">
    <citation type="submission" date="2020-11" db="EMBL/GenBank/DDBJ databases">
        <authorList>
            <person name="McCartney M.A."/>
            <person name="Auch B."/>
            <person name="Kono T."/>
            <person name="Mallez S."/>
            <person name="Becker A."/>
            <person name="Gohl D.M."/>
            <person name="Silverstein K.A.T."/>
            <person name="Koren S."/>
            <person name="Bechman K.B."/>
            <person name="Herman A."/>
            <person name="Abrahante J.E."/>
            <person name="Garbe J."/>
        </authorList>
    </citation>
    <scope>NUCLEOTIDE SEQUENCE</scope>
    <source>
        <strain evidence="2">Duluth1</strain>
        <tissue evidence="2">Whole animal</tissue>
    </source>
</reference>
<evidence type="ECO:0000256" key="1">
    <source>
        <dbReference type="SAM" id="MobiDB-lite"/>
    </source>
</evidence>
<accession>A0A9D3YB82</accession>
<reference evidence="2" key="1">
    <citation type="journal article" date="2019" name="bioRxiv">
        <title>The Genome of the Zebra Mussel, Dreissena polymorpha: A Resource for Invasive Species Research.</title>
        <authorList>
            <person name="McCartney M.A."/>
            <person name="Auch B."/>
            <person name="Kono T."/>
            <person name="Mallez S."/>
            <person name="Zhang Y."/>
            <person name="Obille A."/>
            <person name="Becker A."/>
            <person name="Abrahante J.E."/>
            <person name="Garbe J."/>
            <person name="Badalamenti J.P."/>
            <person name="Herman A."/>
            <person name="Mangelson H."/>
            <person name="Liachko I."/>
            <person name="Sullivan S."/>
            <person name="Sone E.D."/>
            <person name="Koren S."/>
            <person name="Silverstein K.A.T."/>
            <person name="Beckman K.B."/>
            <person name="Gohl D.M."/>
        </authorList>
    </citation>
    <scope>NUCLEOTIDE SEQUENCE</scope>
    <source>
        <strain evidence="2">Duluth1</strain>
        <tissue evidence="2">Whole animal</tissue>
    </source>
</reference>
<dbReference type="Proteomes" id="UP000828390">
    <property type="component" value="Unassembled WGS sequence"/>
</dbReference>
<comment type="caution">
    <text evidence="2">The sequence shown here is derived from an EMBL/GenBank/DDBJ whole genome shotgun (WGS) entry which is preliminary data.</text>
</comment>
<proteinExistence type="predicted"/>
<gene>
    <name evidence="2" type="ORF">DPMN_084677</name>
</gene>